<dbReference type="Proteomes" id="UP000318571">
    <property type="component" value="Chromosome 10"/>
</dbReference>
<dbReference type="GO" id="GO:0003743">
    <property type="term" value="F:translation initiation factor activity"/>
    <property type="evidence" value="ECO:0007669"/>
    <property type="project" value="UniProtKB-UniRule"/>
</dbReference>
<dbReference type="OMA" id="WYQSTYF"/>
<keyword evidence="7" id="KW-1185">Reference proteome</keyword>
<dbReference type="GO" id="GO:0008237">
    <property type="term" value="F:metallopeptidase activity"/>
    <property type="evidence" value="ECO:0007669"/>
    <property type="project" value="InterPro"/>
</dbReference>
<dbReference type="PANTHER" id="PTHR10410">
    <property type="entry name" value="EUKARYOTIC TRANSLATION INITIATION FACTOR 3 -RELATED"/>
    <property type="match status" value="1"/>
</dbReference>
<dbReference type="AlphaFoldDB" id="A0A553NB84"/>
<dbReference type="PROSITE" id="PS50249">
    <property type="entry name" value="MPN"/>
    <property type="match status" value="1"/>
</dbReference>
<evidence type="ECO:0000313" key="6">
    <source>
        <dbReference type="EMBL" id="TRY62693.1"/>
    </source>
</evidence>
<dbReference type="OrthoDB" id="10265695at2759"/>
<dbReference type="Gene3D" id="3.40.140.10">
    <property type="entry name" value="Cytidine Deaminase, domain 2"/>
    <property type="match status" value="1"/>
</dbReference>
<keyword evidence="1 4" id="KW-0963">Cytoplasm</keyword>
<dbReference type="GO" id="GO:0001732">
    <property type="term" value="P:formation of cytoplasmic translation initiation complex"/>
    <property type="evidence" value="ECO:0007669"/>
    <property type="project" value="UniProtKB-UniRule"/>
</dbReference>
<dbReference type="Pfam" id="PF01398">
    <property type="entry name" value="JAB"/>
    <property type="match status" value="1"/>
</dbReference>
<comment type="similarity">
    <text evidence="4">Belongs to the eIF-3 subunit H family.</text>
</comment>
<dbReference type="InterPro" id="IPR037518">
    <property type="entry name" value="MPN"/>
</dbReference>
<protein>
    <recommendedName>
        <fullName evidence="4">Eukaryotic translation initiation factor 3 subunit H</fullName>
        <shortName evidence="4">eIF3h</shortName>
    </recommendedName>
</protein>
<dbReference type="STRING" id="6832.A0A553NB84"/>
<proteinExistence type="inferred from homology"/>
<feature type="domain" description="MPN" evidence="5">
    <location>
        <begin position="19"/>
        <end position="152"/>
    </location>
</feature>
<evidence type="ECO:0000313" key="7">
    <source>
        <dbReference type="Proteomes" id="UP000318571"/>
    </source>
</evidence>
<comment type="subunit">
    <text evidence="4">Component of the eukaryotic translation initiation factor 3 (eIF-3) complex.</text>
</comment>
<sequence>MSTLPTPDFKAARVGVDNVQIDGLVVMQMIKHCHGPNLSNQDIVQGALLGLVSDTKLEITHSFPFPNSTDESVDDEGFQYALITGLRSVQVDHLQVGWYQSAHFGNFLSPQLLESHFAYQTSIEESICLIFDTGKTEKGFLSLKAYRLTPQAIELYKAGEFTPEAIRLQKVTYDTVFQEVPIAIKNSHLVNELLLELSEQVPAEANPQYLDLGSADVLEKQLKHLIDSVDDLNLESIKFNKYQNMSIKQFQDKTRYLQKRQQDNTARLARGEEPLPDEDINKVFKPIAPPSRLNSLIMSGHIASCSEHVSQFCSSSMAKWFTSESLQNAKTKSGGTGSSS</sequence>
<comment type="subcellular location">
    <subcellularLocation>
        <location evidence="4">Cytoplasm</location>
    </subcellularLocation>
</comment>
<accession>A0A553NB84</accession>
<gene>
    <name evidence="6" type="ORF">TCAL_02053</name>
</gene>
<dbReference type="GO" id="GO:0005852">
    <property type="term" value="C:eukaryotic translation initiation factor 3 complex"/>
    <property type="evidence" value="ECO:0007669"/>
    <property type="project" value="UniProtKB-UniRule"/>
</dbReference>
<evidence type="ECO:0000256" key="2">
    <source>
        <dbReference type="ARBA" id="ARBA00022540"/>
    </source>
</evidence>
<dbReference type="InterPro" id="IPR000555">
    <property type="entry name" value="JAMM/MPN+_dom"/>
</dbReference>
<dbReference type="Pfam" id="PF19445">
    <property type="entry name" value="eIF3h_C"/>
    <property type="match status" value="1"/>
</dbReference>
<keyword evidence="3 4" id="KW-0648">Protein biosynthesis</keyword>
<dbReference type="EMBL" id="VCGU01000458">
    <property type="protein sequence ID" value="TRY62693.1"/>
    <property type="molecule type" value="Genomic_DNA"/>
</dbReference>
<evidence type="ECO:0000259" key="5">
    <source>
        <dbReference type="PROSITE" id="PS50249"/>
    </source>
</evidence>
<name>A0A553NB84_TIGCA</name>
<dbReference type="InterPro" id="IPR050242">
    <property type="entry name" value="JAMM_MPN+_peptidase_M67A"/>
</dbReference>
<reference evidence="6 7" key="1">
    <citation type="journal article" date="2018" name="Nat. Ecol. Evol.">
        <title>Genomic signatures of mitonuclear coevolution across populations of Tigriopus californicus.</title>
        <authorList>
            <person name="Barreto F.S."/>
            <person name="Watson E.T."/>
            <person name="Lima T.G."/>
            <person name="Willett C.S."/>
            <person name="Edmands S."/>
            <person name="Li W."/>
            <person name="Burton R.S."/>
        </authorList>
    </citation>
    <scope>NUCLEOTIDE SEQUENCE [LARGE SCALE GENOMIC DNA]</scope>
    <source>
        <strain evidence="6 7">San Diego</strain>
    </source>
</reference>
<evidence type="ECO:0000256" key="1">
    <source>
        <dbReference type="ARBA" id="ARBA00022490"/>
    </source>
</evidence>
<evidence type="ECO:0000256" key="3">
    <source>
        <dbReference type="ARBA" id="ARBA00022917"/>
    </source>
</evidence>
<comment type="caution">
    <text evidence="6">The sequence shown here is derived from an EMBL/GenBank/DDBJ whole genome shotgun (WGS) entry which is preliminary data.</text>
</comment>
<dbReference type="InterPro" id="IPR027524">
    <property type="entry name" value="eIF3h"/>
</dbReference>
<dbReference type="CDD" id="cd08065">
    <property type="entry name" value="MPN_eIF3h"/>
    <property type="match status" value="1"/>
</dbReference>
<dbReference type="GO" id="GO:0016282">
    <property type="term" value="C:eukaryotic 43S preinitiation complex"/>
    <property type="evidence" value="ECO:0007669"/>
    <property type="project" value="UniProtKB-UniRule"/>
</dbReference>
<dbReference type="HAMAP" id="MF_03007">
    <property type="entry name" value="eIF3h"/>
    <property type="match status" value="1"/>
</dbReference>
<keyword evidence="2 4" id="KW-0396">Initiation factor</keyword>
<dbReference type="SMART" id="SM00232">
    <property type="entry name" value="JAB_MPN"/>
    <property type="match status" value="1"/>
</dbReference>
<dbReference type="InterPro" id="IPR045810">
    <property type="entry name" value="eIF3h_C"/>
</dbReference>
<organism evidence="6 7">
    <name type="scientific">Tigriopus californicus</name>
    <name type="common">Marine copepod</name>
    <dbReference type="NCBI Taxonomy" id="6832"/>
    <lineage>
        <taxon>Eukaryota</taxon>
        <taxon>Metazoa</taxon>
        <taxon>Ecdysozoa</taxon>
        <taxon>Arthropoda</taxon>
        <taxon>Crustacea</taxon>
        <taxon>Multicrustacea</taxon>
        <taxon>Hexanauplia</taxon>
        <taxon>Copepoda</taxon>
        <taxon>Harpacticoida</taxon>
        <taxon>Harpacticidae</taxon>
        <taxon>Tigriopus</taxon>
    </lineage>
</organism>
<comment type="function">
    <text evidence="4">Component of the eukaryotic translation initiation factor 3 (eIF-3) complex, which is involved in protein synthesis of a specialized repertoire of mRNAs and, together with other initiation factors, stimulates binding of mRNA and methionyl-tRNAi to the 40S ribosome. The eIF-3 complex specifically targets and initiates translation of a subset of mRNAs involved in cell proliferation.</text>
</comment>
<evidence type="ECO:0000256" key="4">
    <source>
        <dbReference type="HAMAP-Rule" id="MF_03007"/>
    </source>
</evidence>
<dbReference type="GO" id="GO:0033290">
    <property type="term" value="C:eukaryotic 48S preinitiation complex"/>
    <property type="evidence" value="ECO:0007669"/>
    <property type="project" value="UniProtKB-UniRule"/>
</dbReference>